<dbReference type="Pfam" id="PF01823">
    <property type="entry name" value="MACPF"/>
    <property type="match status" value="1"/>
</dbReference>
<feature type="compositionally biased region" description="Low complexity" evidence="7">
    <location>
        <begin position="496"/>
        <end position="506"/>
    </location>
</feature>
<dbReference type="SMART" id="SM00181">
    <property type="entry name" value="EGF"/>
    <property type="match status" value="2"/>
</dbReference>
<evidence type="ECO:0000256" key="2">
    <source>
        <dbReference type="ARBA" id="ARBA00022729"/>
    </source>
</evidence>
<dbReference type="GO" id="GO:0000902">
    <property type="term" value="P:cell morphogenesis"/>
    <property type="evidence" value="ECO:0007669"/>
    <property type="project" value="InterPro"/>
</dbReference>
<evidence type="ECO:0000256" key="1">
    <source>
        <dbReference type="ARBA" id="ARBA00022536"/>
    </source>
</evidence>
<feature type="region of interest" description="Disordered" evidence="7">
    <location>
        <begin position="2549"/>
        <end position="2651"/>
    </location>
</feature>
<feature type="region of interest" description="Disordered" evidence="7">
    <location>
        <begin position="1982"/>
        <end position="2006"/>
    </location>
</feature>
<dbReference type="PROSITE" id="PS50026">
    <property type="entry name" value="EGF_3"/>
    <property type="match status" value="1"/>
</dbReference>
<reference evidence="11 12" key="1">
    <citation type="submission" date="2022-05" db="EMBL/GenBank/DDBJ databases">
        <authorList>
            <consortium name="Genoscope - CEA"/>
            <person name="William W."/>
        </authorList>
    </citation>
    <scope>NUCLEOTIDE SEQUENCE [LARGE SCALE GENOMIC DNA]</scope>
</reference>
<feature type="region of interest" description="Disordered" evidence="7">
    <location>
        <begin position="3798"/>
        <end position="3817"/>
    </location>
</feature>
<dbReference type="Proteomes" id="UP001159428">
    <property type="component" value="Unassembled WGS sequence"/>
</dbReference>
<keyword evidence="1 6" id="KW-0245">EGF-like domain</keyword>
<comment type="caution">
    <text evidence="11">The sequence shown here is derived from an EMBL/GenBank/DDBJ whole genome shotgun (WGS) entry which is preliminary data.</text>
</comment>
<dbReference type="Pfam" id="PF19421">
    <property type="entry name" value="Fry_C"/>
    <property type="match status" value="2"/>
</dbReference>
<evidence type="ECO:0000313" key="12">
    <source>
        <dbReference type="Proteomes" id="UP001159428"/>
    </source>
</evidence>
<feature type="domain" description="MACPF" evidence="10">
    <location>
        <begin position="268"/>
        <end position="586"/>
    </location>
</feature>
<dbReference type="PANTHER" id="PTHR12295:SF30">
    <property type="entry name" value="PROTEIN FURRY"/>
    <property type="match status" value="1"/>
</dbReference>
<name>A0AAU9WUR5_9CNID</name>
<evidence type="ECO:0000256" key="5">
    <source>
        <dbReference type="ARBA" id="ARBA00023180"/>
    </source>
</evidence>
<feature type="region of interest" description="Disordered" evidence="7">
    <location>
        <begin position="63"/>
        <end position="94"/>
    </location>
</feature>
<evidence type="ECO:0000256" key="4">
    <source>
        <dbReference type="ARBA" id="ARBA00023157"/>
    </source>
</evidence>
<dbReference type="Gene3D" id="2.10.25.10">
    <property type="entry name" value="Laminin"/>
    <property type="match status" value="1"/>
</dbReference>
<dbReference type="InterPro" id="IPR039867">
    <property type="entry name" value="Furry/Tao3/Mor2"/>
</dbReference>
<dbReference type="SUPFAM" id="SSF57196">
    <property type="entry name" value="EGF/Laminin"/>
    <property type="match status" value="1"/>
</dbReference>
<feature type="signal peptide" evidence="8">
    <location>
        <begin position="1"/>
        <end position="24"/>
    </location>
</feature>
<proteinExistence type="predicted"/>
<feature type="region of interest" description="Disordered" evidence="7">
    <location>
        <begin position="2812"/>
        <end position="2831"/>
    </location>
</feature>
<evidence type="ECO:0000256" key="6">
    <source>
        <dbReference type="PROSITE-ProRule" id="PRU00076"/>
    </source>
</evidence>
<dbReference type="InterPro" id="IPR020864">
    <property type="entry name" value="MACPF"/>
</dbReference>
<dbReference type="InterPro" id="IPR045842">
    <property type="entry name" value="Fry_C"/>
</dbReference>
<keyword evidence="3" id="KW-0677">Repeat</keyword>
<evidence type="ECO:0000256" key="8">
    <source>
        <dbReference type="SAM" id="SignalP"/>
    </source>
</evidence>
<evidence type="ECO:0000313" key="11">
    <source>
        <dbReference type="EMBL" id="CAH3126127.1"/>
    </source>
</evidence>
<dbReference type="InterPro" id="IPR029473">
    <property type="entry name" value="MOR2-PAG1_mid"/>
</dbReference>
<dbReference type="GO" id="GO:0005938">
    <property type="term" value="C:cell cortex"/>
    <property type="evidence" value="ECO:0007669"/>
    <property type="project" value="TreeGrafter"/>
</dbReference>
<dbReference type="Pfam" id="PF00008">
    <property type="entry name" value="EGF"/>
    <property type="match status" value="1"/>
</dbReference>
<accession>A0AAU9WUR5</accession>
<evidence type="ECO:0000259" key="9">
    <source>
        <dbReference type="PROSITE" id="PS50026"/>
    </source>
</evidence>
<dbReference type="InterPro" id="IPR025614">
    <property type="entry name" value="Cell_morpho_N"/>
</dbReference>
<evidence type="ECO:0000259" key="10">
    <source>
        <dbReference type="PROSITE" id="PS51412"/>
    </source>
</evidence>
<dbReference type="CDD" id="cd00054">
    <property type="entry name" value="EGF_CA"/>
    <property type="match status" value="1"/>
</dbReference>
<keyword evidence="5" id="KW-0325">Glycoprotein</keyword>
<dbReference type="InterPro" id="IPR000742">
    <property type="entry name" value="EGF"/>
</dbReference>
<feature type="region of interest" description="Disordered" evidence="7">
    <location>
        <begin position="483"/>
        <end position="506"/>
    </location>
</feature>
<feature type="compositionally biased region" description="Polar residues" evidence="7">
    <location>
        <begin position="3632"/>
        <end position="3647"/>
    </location>
</feature>
<feature type="chain" id="PRO_5043829849" evidence="8">
    <location>
        <begin position="25"/>
        <end position="3993"/>
    </location>
</feature>
<feature type="compositionally biased region" description="Basic and acidic residues" evidence="7">
    <location>
        <begin position="3802"/>
        <end position="3813"/>
    </location>
</feature>
<feature type="compositionally biased region" description="Basic and acidic residues" evidence="7">
    <location>
        <begin position="121"/>
        <end position="142"/>
    </location>
</feature>
<feature type="region of interest" description="Disordered" evidence="7">
    <location>
        <begin position="3568"/>
        <end position="3587"/>
    </location>
</feature>
<feature type="compositionally biased region" description="Basic and acidic residues" evidence="7">
    <location>
        <begin position="74"/>
        <end position="89"/>
    </location>
</feature>
<keyword evidence="12" id="KW-1185">Reference proteome</keyword>
<comment type="caution">
    <text evidence="6">Lacks conserved residue(s) required for the propagation of feature annotation.</text>
</comment>
<feature type="compositionally biased region" description="Basic and acidic residues" evidence="7">
    <location>
        <begin position="2567"/>
        <end position="2623"/>
    </location>
</feature>
<feature type="region of interest" description="Disordered" evidence="7">
    <location>
        <begin position="1178"/>
        <end position="1197"/>
    </location>
</feature>
<dbReference type="SUPFAM" id="SSF57184">
    <property type="entry name" value="Growth factor receptor domain"/>
    <property type="match status" value="1"/>
</dbReference>
<feature type="region of interest" description="Disordered" evidence="7">
    <location>
        <begin position="116"/>
        <end position="150"/>
    </location>
</feature>
<dbReference type="GO" id="GO:0031175">
    <property type="term" value="P:neuron projection development"/>
    <property type="evidence" value="ECO:0007669"/>
    <property type="project" value="TreeGrafter"/>
</dbReference>
<gene>
    <name evidence="11" type="ORF">PMEA_00011945</name>
</gene>
<dbReference type="Pfam" id="PF14222">
    <property type="entry name" value="MOR2-PAG1_N"/>
    <property type="match status" value="1"/>
</dbReference>
<evidence type="ECO:0000256" key="7">
    <source>
        <dbReference type="SAM" id="MobiDB-lite"/>
    </source>
</evidence>
<dbReference type="PROSITE" id="PS00022">
    <property type="entry name" value="EGF_1"/>
    <property type="match status" value="1"/>
</dbReference>
<dbReference type="SUPFAM" id="SSF48371">
    <property type="entry name" value="ARM repeat"/>
    <property type="match status" value="2"/>
</dbReference>
<dbReference type="SMART" id="SM00457">
    <property type="entry name" value="MACPF"/>
    <property type="match status" value="1"/>
</dbReference>
<dbReference type="Pfam" id="PF14228">
    <property type="entry name" value="MOR2-PAG1_mid"/>
    <property type="match status" value="4"/>
</dbReference>
<feature type="disulfide bond" evidence="6">
    <location>
        <begin position="1052"/>
        <end position="1061"/>
    </location>
</feature>
<evidence type="ECO:0000256" key="3">
    <source>
        <dbReference type="ARBA" id="ARBA00022737"/>
    </source>
</evidence>
<dbReference type="CDD" id="cd00064">
    <property type="entry name" value="FU"/>
    <property type="match status" value="1"/>
</dbReference>
<organism evidence="11 12">
    <name type="scientific">Pocillopora meandrina</name>
    <dbReference type="NCBI Taxonomy" id="46732"/>
    <lineage>
        <taxon>Eukaryota</taxon>
        <taxon>Metazoa</taxon>
        <taxon>Cnidaria</taxon>
        <taxon>Anthozoa</taxon>
        <taxon>Hexacorallia</taxon>
        <taxon>Scleractinia</taxon>
        <taxon>Astrocoeniina</taxon>
        <taxon>Pocilloporidae</taxon>
        <taxon>Pocillopora</taxon>
    </lineage>
</organism>
<feature type="domain" description="EGF-like" evidence="9">
    <location>
        <begin position="1025"/>
        <end position="1062"/>
    </location>
</feature>
<sequence>MTQFFEHIIPFWLLLALCIGNVNTKALQRTPAEDLNNREDFKKQLEDLTQVIKKLQDEFENDGNHRKRNILNLRDSEEGEKKGGKEKNSSRNNMFKGTALGEKLLEAGVNLLTKELNSRVNTKEQEKKSDSGSKKNAKETLQKRVNPAVAAAAGEKAVEMGGKMAEKQMEKMEQQQNKVDQFLGSESLQLLILYLKIKLDITGDKGWQTDDMFIPPGYHMDAKVVPESKPAPTVQGQQPFTFPFGAGGLIMNGCFGSGYQPGDRCYDATWATTKCIDLIPGATFVGVGFDGRGDYSPESSRMDLVQRACARKQRYNGKMIPDTMKLLGVYDTSANMQVFYSRSEYQKYLEQQSGVSGSGFGFYGGVKKAWGSTATEGSQKYLAVFDIDVDRYEIFMDVVKPDNLNVGFLREFMMLPTSYYEPGAALKFQDFIQRFGTHYIKAGRFGGQLEIRKSMDAQEVSSKTEFSEVMEFEFKSFFASAGARKSDTEGERQRSQTKTSSTSMSVQGGSQEIAAVISDVYAPTFKAEFKEWLKSIPTFPKAFKFTIGSITELLNFRSSDLFPDAAPSFGCEAHRAELRKDSRTNKHYYNATVNGTVVKEFCEYLSREALEYSIRQRRTSLKRAIDVYMEEGSISVSDMSLAPGIPGCQTQNYKYQTKAGRPSWVEMTKHQASFKVIFKMDNDLTGSYHGMVKIPSQLECFVRFIDGEWVVSKSDDKFDFFSGCKRGGSGNVDSGDHYLCIYGLVLKYDEERGALNVDEQGFNISRKTFQKLDTNLIGGEIARVEWPAEHIFQMQEVVGYLPCNVKWSNALRFDPGQGGKCLHFTASTKGTVFVIFSVIPKDKDTWYYVQISPHGVGIFKSQALKVSSVDVDAVGLGDEILYQPYFVCVKQEPDATVIEYGKSQGTTEKGEIYLSMIDKEKPNLHVRFYAFGNGEDALEITDAHVLKRSFTKAECKGDTSKDEGTNTCVQKCHEMCDPLKGCRSTSSGEPLPTDCNACLYLERVDTGECVKTCPEGFREKDGTCVPRGCQKNPCRNGGTCKDLGDEKYDCQCTEDYRGDHCEIEDVRTSTASENGLVLPWGQPPERHTTAAASDVTPGEFVLRHLFKDFTDLAEKKIETILTEPLERPLSKSLQRGEDAQFDQLLNSLNSVAEFSLPSLLKTLFKWYEKQQIKTGELETDGHKGKANISKPKGGSESPKLQSKFYIGKDHLTERRDLAVDFLFCLVLIEVLKQLPVHPVDDGYVQYILSLAFRHFKQRDSYSASPTAANGEIIAALYAEVLGVLAQACFLSVKKRFVAEFKEYQNNPSVFVNIIYGMKYLRIKLYPVEELEESFNFMRDCATLFVDSRDKEVKHAFASMFVEILLPVAAGANRELNVPALKSFVDTMYHHTFDLTKKTRHSQAIYPLVTVLLCVSQKAFFLSSWPSFLSMCLGTLKQRDVKMQKVAMECLYRLVWVYMIRIKGESNTATVSRLRSITDVLFPRGSRGVVPREAPMNYFVKIIQFIAQEKLDFAMSDIVFDLLSVNRTGRAISPERMNIGLRAFFVIADSLQRKGIEAPAMPTSTAPFPSGSTVRVRRVASMKNLTESQASSIGLANYYHGIRKALDSIIRSLDAQIGRPLMMTNPHCSHKEPEDIATGERKPKVDPKVELFRTCIAAIPRCIPEGMTKVDLVDLLSRLTVHMDEELRGLALSSLQSLLLDFADWRETTILGYINFILREIQDNLPSLLDSAMRMLLQLLAHWKTVVSAGPEDSKSTQDAQLELSAHSLPCDKEVDRITVLHNVEGFALVMLCSIHPIIRRLAFLVLKEVRTLSSLMDLTDKEKSDKLVLDVIDQVFPTVLEKVLHSIPQSEKLFTGPIGNVDIMVVNERLSGNMDKETGEQLNISLHSFFWSSLMAGLLNKWYLPELSPSALQFCWPNVFSRLLTVYSLIDSGASGIDSITSLSSVYSRGPKKTMNTSHVCLFRNYLIFACCAYPRSLPLRSDSSEHDGGTSSEGSETRGDSRPPSPNMVDSLFRFAVPLLKSDCSDIREAVIVGLGRTSPSSFRELLEELLFLLREALDRRAEGVRRRRKRDVLRAYLVRIFELNAEHGCFQDSASELVTEDGLSATFIEYIDGTRLYLESESDKDMPAIMQLRLHFANFIYKMITSVPASLRRNLLPDDLRCNLFFLFSSWCAHFGVKSLGLEKTPLISSAQSNDLELASLHAMCGLLQCGPAFDPNGLSTGGYLYNWLQTVLNSPKDRIHQLGHDTLVSLLENNANIPSLLYWVIDKCYMGARLVVSGCFKALVSVFTKSEYPCEMIPILNVVLFKTADSSLDIREKAAQLLQLLERRFFPFTTPSLSCAFRCSYSQCQRTLSQALATAHPEITIHMFEEMTARFEMTSSIGQRCILQYMLPWLANVELVDLSNSFPTPPELNIETEEEEEETDAMSPVKLEGEGWGSVEATQLVLNNLFYITVKYDEIFSKEIEEAWGSLCSRWEDNIHEILGYLIALAGIIGSSEVLIHAKKLAVYVARARKQKTVEELMEELKLTETVASQFERCDDAPFFRPLQKTSSSRDSVIEGSTGEESRSLARKETTSQAKVTKEETKTDDELSRRTSRDERKESREERREGKDDKKEKGDSLPRTLENDVLDSAVPLAEPEEVDQIEEEDKPEGAWAQEWMIMAHRLVNSGLTLSLPVPEGEKFFAPLPDILPFAPSVASLYRCNFALMLLAELVLDQASVDWEEHLPLMLHVIFLALDHGKALVYEHSKRLLVNLIIVLVCRGDHVSLAQSLFNFITVSEQGLGKHGLLKSSWTLDVGNFVGMPGPGAGAGTGAECDRQGGSSVQSNAASAGTSLSESAAGGSSLNIALPPEENSANRLVEQIQELIEFLANSDCKPLWAFEEITPRSYKIKSAEQLELFVASVVQIFQASDSGSKVQEAMAKVALQWATSCSSRHYAGRSFQVFRALKVPLSWSMLSDVLSRLVESVGDGSEDVQGYVMEILLTLETASDWAMTDHPNRSGLEQGLGFHFEDEKEDSVDEYNLHIISASVGSISPLTRIRHGRHIRSLSSGCEFKRHSSLFSQFGRLNGNRDDPNLIRTRSVSVQCLKTPSEAINPQSQADMVTRVFWIAVSLLESDYEHEFLMAIHLLNKVLSILDLSLHDSRDKLDKVLHRLKWNDFPGLQALLLKGLTNAATSEPSLHLLAKLTVFSNVGLVDPSQAAGFALNMLALLPHMLEHFDDPDEFSKTCAQNIVQVCGNSGNLAHLGKLFEMYIGKSYHRPRSTWLDAVYRYINDSYGHLTRSHVTFLLEVLERGPPAYNQVVLGMLCSVMRLADFSSPSMRHFQNDALKTIAKYLKGNFWKESLDILKMAVSHSSHLDTPPPRPASSVWTAYDSSWSTEAMMIKKDLPGRTLDFTFDLSTTPVIGRRSTPEPQVDSGKENKLISPVATVDMSVWRKPHLSQRRTRERLVNVLTTCGHTVGLKQSPSVVFSSSSDLAVEKQGAGQQPSSEEASLAEGLTNETAKDELEPQQISVLTNFDFLYDDEAEDVMWGPDYEDRRLSYCSMDTGSLDRDLKSNLQTLECLSGSEQDLTPHDSSDDEDELSRSIVSSTLTAVTDNSTVIEGSSESSSNVTVVVIDSDSKTPEPGTHSRSPSVESSDSLPGASETSYSYKLFAVTEITWDSREEPEKLWTSHVGSIVKDNLGVTAVNTFSMFCCLYKSTRRKFYSLTRECCNYLVEDKFRDVTHHFSNCLEFLESRGDCPFVFIDTETLNRTKLLERHKFAVLELHSHFSSYMQKSERTLECLDDVKLAVKRSSVGSHHEEPETRLSPDPDSQEARQVQLCRYLYKTHFQFLLFCSTYARLLESLVQAARQAEVNDLTQEVTEIRREVSSVLEHPLTEDTTFVKNYLNTEPLTRDSAVQVLVEKLCSRDLDRSIHLLRAFREKFGGEVFGISDEDNLDSLVSFYCKHVAEKNVGSLVMSGPIQNFAALCRNLMEVNVAILAAVEDLNI</sequence>
<dbReference type="InterPro" id="IPR016024">
    <property type="entry name" value="ARM-type_fold"/>
</dbReference>
<feature type="compositionally biased region" description="Basic and acidic residues" evidence="7">
    <location>
        <begin position="484"/>
        <end position="494"/>
    </location>
</feature>
<dbReference type="FunFam" id="2.10.25.10:FF:000012">
    <property type="entry name" value="Delta-like protein"/>
    <property type="match status" value="1"/>
</dbReference>
<dbReference type="InterPro" id="IPR025481">
    <property type="entry name" value="Cell_Morphogen_C"/>
</dbReference>
<feature type="region of interest" description="Disordered" evidence="7">
    <location>
        <begin position="3622"/>
        <end position="3647"/>
    </location>
</feature>
<dbReference type="SMART" id="SM00261">
    <property type="entry name" value="FU"/>
    <property type="match status" value="1"/>
</dbReference>
<feature type="region of interest" description="Disordered" evidence="7">
    <location>
        <begin position="3479"/>
        <end position="3512"/>
    </location>
</feature>
<keyword evidence="2 8" id="KW-0732">Signal</keyword>
<dbReference type="PANTHER" id="PTHR12295">
    <property type="entry name" value="FURRY-RELATED"/>
    <property type="match status" value="1"/>
</dbReference>
<dbReference type="EMBL" id="CALNXJ010000021">
    <property type="protein sequence ID" value="CAH3126127.1"/>
    <property type="molecule type" value="Genomic_DNA"/>
</dbReference>
<dbReference type="PROSITE" id="PS51412">
    <property type="entry name" value="MACPF_2"/>
    <property type="match status" value="1"/>
</dbReference>
<dbReference type="InterPro" id="IPR006212">
    <property type="entry name" value="Furin_repeat"/>
</dbReference>
<dbReference type="Pfam" id="PF14225">
    <property type="entry name" value="MOR2-PAG1_C"/>
    <property type="match status" value="1"/>
</dbReference>
<dbReference type="InterPro" id="IPR009030">
    <property type="entry name" value="Growth_fac_rcpt_cys_sf"/>
</dbReference>
<protein>
    <submittedName>
        <fullName evidence="11">Uncharacterized protein</fullName>
    </submittedName>
</protein>
<dbReference type="GO" id="GO:0030427">
    <property type="term" value="C:site of polarized growth"/>
    <property type="evidence" value="ECO:0007669"/>
    <property type="project" value="TreeGrafter"/>
</dbReference>
<keyword evidence="4 6" id="KW-1015">Disulfide bond</keyword>
<feature type="compositionally biased region" description="Acidic residues" evidence="7">
    <location>
        <begin position="2641"/>
        <end position="2651"/>
    </location>
</feature>